<dbReference type="InterPro" id="IPR050346">
    <property type="entry name" value="FMO-like"/>
</dbReference>
<evidence type="ECO:0000256" key="5">
    <source>
        <dbReference type="ARBA" id="ARBA00023002"/>
    </source>
</evidence>
<dbReference type="Pfam" id="PF00743">
    <property type="entry name" value="FMO-like"/>
    <property type="match status" value="2"/>
</dbReference>
<keyword evidence="4" id="KW-0521">NADP</keyword>
<dbReference type="InterPro" id="IPR036188">
    <property type="entry name" value="FAD/NAD-bd_sf"/>
</dbReference>
<evidence type="ECO:0000256" key="4">
    <source>
        <dbReference type="ARBA" id="ARBA00022857"/>
    </source>
</evidence>
<evidence type="ECO:0000256" key="2">
    <source>
        <dbReference type="ARBA" id="ARBA00022630"/>
    </source>
</evidence>
<keyword evidence="2" id="KW-0285">Flavoprotein</keyword>
<accession>A0ABP0DGY0</accession>
<name>A0ABP0DGY0_9PEZI</name>
<protein>
    <submittedName>
        <fullName evidence="6">Monooxygenase</fullName>
    </submittedName>
</protein>
<keyword evidence="6" id="KW-0503">Monooxygenase</keyword>
<dbReference type="Proteomes" id="UP001642501">
    <property type="component" value="Unassembled WGS sequence"/>
</dbReference>
<dbReference type="InterPro" id="IPR000960">
    <property type="entry name" value="Flavin_mOase"/>
</dbReference>
<sequence length="548" mass="61150">MAAPRFAVRSVAIIGAGSSGLTAARYIRDQGVYDHIAVYEKRSQVGGIWNYSSRPTNQEHIPQENPYLCPDEPLLPRKGEVEAPDFPTPMYDDLHVNIPHPLMGFTDLAIRDVHEANHPDQPLPIYPHRQTIQEYLVAYSQEVRHLIRFNTIVDGVHLLRLPKTESYIDGSAADGVAADGSDNFLDSWEIHSHNTLNDTPLVEKFDAVIVAQGHYDITFLPNISNIGAFKDAHPGVLMHSKRYRTPEPFQGKRVIVVGNSASGLDIASQIRDVAESPLLMSVHTPTASEGYKRLTGAEEVPEIQEFLVEERGVRLVNGRVIRNIDAVLFCTGYLYSLPFLQREKPKSATPLGNLLSDGRRIHRLYDDMFHIDHPTLAFLCLPMKVVPFPLAQAQAALVARVWANTLQLPSTAEMNAWERAAEEVRGPSFHLWPPGGDSAYINATHQRITTGPKSVVSRAGKEPPWWSDQLVWMREVLMPGKAKFEELGRKATTLEELGYIYQEKSRERKEVTEVKENLDHLDSAIGLASHKAGKIGITHVVPITYSGA</sequence>
<evidence type="ECO:0000313" key="7">
    <source>
        <dbReference type="Proteomes" id="UP001642501"/>
    </source>
</evidence>
<reference evidence="6 7" key="1">
    <citation type="submission" date="2024-01" db="EMBL/GenBank/DDBJ databases">
        <authorList>
            <person name="Allen C."/>
            <person name="Tagirdzhanova G."/>
        </authorList>
    </citation>
    <scope>NUCLEOTIDE SEQUENCE [LARGE SCALE GENOMIC DNA]</scope>
    <source>
        <strain evidence="6 7">CBS 573.63</strain>
    </source>
</reference>
<keyword evidence="5" id="KW-0560">Oxidoreductase</keyword>
<evidence type="ECO:0000256" key="3">
    <source>
        <dbReference type="ARBA" id="ARBA00022827"/>
    </source>
</evidence>
<proteinExistence type="inferred from homology"/>
<comment type="similarity">
    <text evidence="1">Belongs to the FMO family.</text>
</comment>
<dbReference type="EMBL" id="CAWUOM010000031">
    <property type="protein sequence ID" value="CAK7267044.1"/>
    <property type="molecule type" value="Genomic_DNA"/>
</dbReference>
<evidence type="ECO:0000256" key="1">
    <source>
        <dbReference type="ARBA" id="ARBA00009183"/>
    </source>
</evidence>
<dbReference type="PANTHER" id="PTHR23023">
    <property type="entry name" value="DIMETHYLANILINE MONOOXYGENASE"/>
    <property type="match status" value="1"/>
</dbReference>
<dbReference type="SUPFAM" id="SSF51905">
    <property type="entry name" value="FAD/NAD(P)-binding domain"/>
    <property type="match status" value="2"/>
</dbReference>
<keyword evidence="3" id="KW-0274">FAD</keyword>
<evidence type="ECO:0000313" key="6">
    <source>
        <dbReference type="EMBL" id="CAK7267044.1"/>
    </source>
</evidence>
<organism evidence="6 7">
    <name type="scientific">Sporothrix epigloea</name>
    <dbReference type="NCBI Taxonomy" id="1892477"/>
    <lineage>
        <taxon>Eukaryota</taxon>
        <taxon>Fungi</taxon>
        <taxon>Dikarya</taxon>
        <taxon>Ascomycota</taxon>
        <taxon>Pezizomycotina</taxon>
        <taxon>Sordariomycetes</taxon>
        <taxon>Sordariomycetidae</taxon>
        <taxon>Ophiostomatales</taxon>
        <taxon>Ophiostomataceae</taxon>
        <taxon>Sporothrix</taxon>
    </lineage>
</organism>
<dbReference type="Pfam" id="PF13450">
    <property type="entry name" value="NAD_binding_8"/>
    <property type="match status" value="1"/>
</dbReference>
<gene>
    <name evidence="6" type="primary">FMO1</name>
    <name evidence="6" type="ORF">SEPCBS57363_002400</name>
</gene>
<dbReference type="PRINTS" id="PR00370">
    <property type="entry name" value="FMOXYGENASE"/>
</dbReference>
<keyword evidence="7" id="KW-1185">Reference proteome</keyword>
<dbReference type="GO" id="GO:0004497">
    <property type="term" value="F:monooxygenase activity"/>
    <property type="evidence" value="ECO:0007669"/>
    <property type="project" value="UniProtKB-KW"/>
</dbReference>
<comment type="caution">
    <text evidence="6">The sequence shown here is derived from an EMBL/GenBank/DDBJ whole genome shotgun (WGS) entry which is preliminary data.</text>
</comment>
<dbReference type="InterPro" id="IPR020946">
    <property type="entry name" value="Flavin_mOase-like"/>
</dbReference>
<dbReference type="Gene3D" id="3.50.50.60">
    <property type="entry name" value="FAD/NAD(P)-binding domain"/>
    <property type="match status" value="2"/>
</dbReference>